<keyword evidence="1" id="KW-1133">Transmembrane helix</keyword>
<comment type="caution">
    <text evidence="2">The sequence shown here is derived from an EMBL/GenBank/DDBJ whole genome shotgun (WGS) entry which is preliminary data.</text>
</comment>
<feature type="transmembrane region" description="Helical" evidence="1">
    <location>
        <begin position="76"/>
        <end position="95"/>
    </location>
</feature>
<sequence length="357" mass="37124">MEDILKDILAALSVVLNGLPQGLLALSFGFASVPTALAFFVGAVGNSLTSNVAVISFQAETIAVAGTMGKNMRERLSSIFFGALLLVIISIFGLMEQIVTWIGPVITNGMMAGVGFMLAKVAWDMAKNDRIIGITSFVSALLTYIITKDLVYTITISVILSSIVYHFTKKEGVTVTKNILEDKFKLQKFIVNSSVIRGALALVCLNIGANIAFGKINGEIAGESVNIDTLTIISSLADMASSLFGGGPVEVIISATASAPHAVWAGVLTMAIMAAILLFKLLPKIGKYVPSSSIAGFLFVLGAIVTLPGNATAALTGTEAGSPIVAAVTIIVTAIADPFFGLLAGVVMEFLLGIFGV</sequence>
<evidence type="ECO:0000313" key="3">
    <source>
        <dbReference type="Proteomes" id="UP001465426"/>
    </source>
</evidence>
<feature type="transmembrane region" description="Helical" evidence="1">
    <location>
        <begin position="324"/>
        <end position="352"/>
    </location>
</feature>
<reference evidence="2 3" key="1">
    <citation type="submission" date="2024-03" db="EMBL/GenBank/DDBJ databases">
        <title>Human intestinal bacterial collection.</title>
        <authorList>
            <person name="Pauvert C."/>
            <person name="Hitch T.C.A."/>
            <person name="Clavel T."/>
        </authorList>
    </citation>
    <scope>NUCLEOTIDE SEQUENCE [LARGE SCALE GENOMIC DNA]</scope>
    <source>
        <strain evidence="2 3">CLA-SR-H024</strain>
    </source>
</reference>
<keyword evidence="1" id="KW-0812">Transmembrane</keyword>
<evidence type="ECO:0000313" key="2">
    <source>
        <dbReference type="EMBL" id="MEQ2468336.1"/>
    </source>
</evidence>
<name>A0ABV1F6I4_9BACI</name>
<keyword evidence="1" id="KW-0472">Membrane</keyword>
<feature type="transmembrane region" description="Helical" evidence="1">
    <location>
        <begin position="189"/>
        <end position="213"/>
    </location>
</feature>
<keyword evidence="3" id="KW-1185">Reference proteome</keyword>
<feature type="transmembrane region" description="Helical" evidence="1">
    <location>
        <begin position="152"/>
        <end position="168"/>
    </location>
</feature>
<dbReference type="RefSeq" id="WP_349205428.1">
    <property type="nucleotide sequence ID" value="NZ_JBBMFN010000094.1"/>
</dbReference>
<evidence type="ECO:0000256" key="1">
    <source>
        <dbReference type="SAM" id="Phobius"/>
    </source>
</evidence>
<feature type="transmembrane region" description="Helical" evidence="1">
    <location>
        <begin position="294"/>
        <end position="318"/>
    </location>
</feature>
<feature type="transmembrane region" description="Helical" evidence="1">
    <location>
        <begin position="131"/>
        <end position="146"/>
    </location>
</feature>
<proteinExistence type="predicted"/>
<dbReference type="EMBL" id="JBBMFN010000094">
    <property type="protein sequence ID" value="MEQ2468336.1"/>
    <property type="molecule type" value="Genomic_DNA"/>
</dbReference>
<protein>
    <submittedName>
        <fullName evidence="2">NCS2 family permease</fullName>
    </submittedName>
</protein>
<accession>A0ABV1F6I4</accession>
<feature type="transmembrane region" description="Helical" evidence="1">
    <location>
        <begin position="262"/>
        <end position="282"/>
    </location>
</feature>
<dbReference type="Proteomes" id="UP001465426">
    <property type="component" value="Unassembled WGS sequence"/>
</dbReference>
<feature type="transmembrane region" description="Helical" evidence="1">
    <location>
        <begin position="35"/>
        <end position="55"/>
    </location>
</feature>
<feature type="transmembrane region" description="Helical" evidence="1">
    <location>
        <begin position="101"/>
        <end position="119"/>
    </location>
</feature>
<gene>
    <name evidence="2" type="ORF">WMO63_22000</name>
</gene>
<organism evidence="2 3">
    <name type="scientific">Niallia hominis</name>
    <dbReference type="NCBI Taxonomy" id="3133173"/>
    <lineage>
        <taxon>Bacteria</taxon>
        <taxon>Bacillati</taxon>
        <taxon>Bacillota</taxon>
        <taxon>Bacilli</taxon>
        <taxon>Bacillales</taxon>
        <taxon>Bacillaceae</taxon>
        <taxon>Niallia</taxon>
    </lineage>
</organism>